<dbReference type="Proteomes" id="UP000664991">
    <property type="component" value="Unassembled WGS sequence"/>
</dbReference>
<evidence type="ECO:0000313" key="3">
    <source>
        <dbReference type="Proteomes" id="UP000664991"/>
    </source>
</evidence>
<dbReference type="EMBL" id="JAEMGP010000010">
    <property type="protein sequence ID" value="KAG5204215.1"/>
    <property type="molecule type" value="Genomic_DNA"/>
</dbReference>
<sequence length="85" mass="9490">MGSGRNRVGPEDAGGPMDGAGDEVAEEVEVVVPEEEADVEIGDFEKKEMLATEMWMVQDNFTFAPKVRNANHMKRIRRDQTPVKI</sequence>
<evidence type="ECO:0000256" key="1">
    <source>
        <dbReference type="SAM" id="MobiDB-lite"/>
    </source>
</evidence>
<feature type="region of interest" description="Disordered" evidence="1">
    <location>
        <begin position="1"/>
        <end position="24"/>
    </location>
</feature>
<reference evidence="2 3" key="1">
    <citation type="submission" date="2020-12" db="EMBL/GenBank/DDBJ databases">
        <title>De novo assembly of Tibetan sheep genome.</title>
        <authorList>
            <person name="Li X."/>
        </authorList>
    </citation>
    <scope>NUCLEOTIDE SEQUENCE [LARGE SCALE GENOMIC DNA]</scope>
    <source>
        <tissue evidence="2">Heart</tissue>
    </source>
</reference>
<comment type="caution">
    <text evidence="2">The sequence shown here is derived from an EMBL/GenBank/DDBJ whole genome shotgun (WGS) entry which is preliminary data.</text>
</comment>
<organism evidence="2 3">
    <name type="scientific">Ovis aries</name>
    <name type="common">Sheep</name>
    <dbReference type="NCBI Taxonomy" id="9940"/>
    <lineage>
        <taxon>Eukaryota</taxon>
        <taxon>Metazoa</taxon>
        <taxon>Chordata</taxon>
        <taxon>Craniata</taxon>
        <taxon>Vertebrata</taxon>
        <taxon>Euteleostomi</taxon>
        <taxon>Mammalia</taxon>
        <taxon>Eutheria</taxon>
        <taxon>Laurasiatheria</taxon>
        <taxon>Artiodactyla</taxon>
        <taxon>Ruminantia</taxon>
        <taxon>Pecora</taxon>
        <taxon>Bovidae</taxon>
        <taxon>Caprinae</taxon>
        <taxon>Ovis</taxon>
    </lineage>
</organism>
<dbReference type="AlphaFoldDB" id="A0A836CYS0"/>
<proteinExistence type="predicted"/>
<protein>
    <submittedName>
        <fullName evidence="2">Uncharacterized protein</fullName>
    </submittedName>
</protein>
<name>A0A836CYS0_SHEEP</name>
<gene>
    <name evidence="2" type="ORF">JEQ12_002191</name>
</gene>
<accession>A0A836CYS0</accession>
<evidence type="ECO:0000313" key="2">
    <source>
        <dbReference type="EMBL" id="KAG5204215.1"/>
    </source>
</evidence>